<keyword evidence="1" id="KW-1133">Transmembrane helix</keyword>
<dbReference type="EMBL" id="BAAACX010000009">
    <property type="protein sequence ID" value="GAA0392974.1"/>
    <property type="molecule type" value="Genomic_DNA"/>
</dbReference>
<feature type="transmembrane region" description="Helical" evidence="1">
    <location>
        <begin position="6"/>
        <end position="29"/>
    </location>
</feature>
<keyword evidence="3" id="KW-1185">Reference proteome</keyword>
<sequence>MREIDSSAALSFCLLTANMLIKLVVIALIDRLVELNYKEEVSYPERRGEK</sequence>
<accession>A0ABP3I7H3</accession>
<dbReference type="Proteomes" id="UP001500340">
    <property type="component" value="Unassembled WGS sequence"/>
</dbReference>
<evidence type="ECO:0000313" key="2">
    <source>
        <dbReference type="EMBL" id="GAA0392974.1"/>
    </source>
</evidence>
<proteinExistence type="predicted"/>
<evidence type="ECO:0000256" key="1">
    <source>
        <dbReference type="SAM" id="Phobius"/>
    </source>
</evidence>
<organism evidence="2 3">
    <name type="scientific">Paenibacillus motobuensis</name>
    <dbReference type="NCBI Taxonomy" id="295324"/>
    <lineage>
        <taxon>Bacteria</taxon>
        <taxon>Bacillati</taxon>
        <taxon>Bacillota</taxon>
        <taxon>Bacilli</taxon>
        <taxon>Bacillales</taxon>
        <taxon>Paenibacillaceae</taxon>
        <taxon>Paenibacillus</taxon>
    </lineage>
</organism>
<evidence type="ECO:0000313" key="3">
    <source>
        <dbReference type="Proteomes" id="UP001500340"/>
    </source>
</evidence>
<comment type="caution">
    <text evidence="2">The sequence shown here is derived from an EMBL/GenBank/DDBJ whole genome shotgun (WGS) entry which is preliminary data.</text>
</comment>
<gene>
    <name evidence="2" type="ORF">GCM10008933_24760</name>
</gene>
<keyword evidence="1" id="KW-0812">Transmembrane</keyword>
<protein>
    <submittedName>
        <fullName evidence="2">Uncharacterized protein</fullName>
    </submittedName>
</protein>
<name>A0ABP3I7H3_9BACL</name>
<reference evidence="3" key="1">
    <citation type="journal article" date="2019" name="Int. J. Syst. Evol. Microbiol.">
        <title>The Global Catalogue of Microorganisms (GCM) 10K type strain sequencing project: providing services to taxonomists for standard genome sequencing and annotation.</title>
        <authorList>
            <consortium name="The Broad Institute Genomics Platform"/>
            <consortium name="The Broad Institute Genome Sequencing Center for Infectious Disease"/>
            <person name="Wu L."/>
            <person name="Ma J."/>
        </authorList>
    </citation>
    <scope>NUCLEOTIDE SEQUENCE [LARGE SCALE GENOMIC DNA]</scope>
    <source>
        <strain evidence="3">JCM 12774</strain>
    </source>
</reference>
<keyword evidence="1" id="KW-0472">Membrane</keyword>